<dbReference type="Proteomes" id="UP000828251">
    <property type="component" value="Unassembled WGS sequence"/>
</dbReference>
<feature type="domain" description="DUF659" evidence="1">
    <location>
        <begin position="4"/>
        <end position="112"/>
    </location>
</feature>
<proteinExistence type="predicted"/>
<dbReference type="OrthoDB" id="1936192at2759"/>
<dbReference type="SUPFAM" id="SSF53098">
    <property type="entry name" value="Ribonuclease H-like"/>
    <property type="match status" value="1"/>
</dbReference>
<keyword evidence="3" id="KW-1185">Reference proteome</keyword>
<sequence length="236" mass="27600">MEGKRYSLVCNGWTDAQRQPLINFMAVSEGGVDFLKAINCENEHKDNFYMVILIKDIISEVEAQNVVQVITDNALVCKAMGSLAETQHPQIFWTPYVVHTLNFALKNICAAKNTQKNEVTYDVFCWINNVGDDAIFIRNFIMNHSMREDDVSKASLVKERTLDDLWWDKVDYILSFTGPIYYMLRIMDTDRPTLHLVYKMWDEMIEKVKKSIYRHEGKKGDERSIFYKVLYDILIN</sequence>
<dbReference type="EMBL" id="JAIQCV010000004">
    <property type="protein sequence ID" value="KAH1107031.1"/>
    <property type="molecule type" value="Genomic_DNA"/>
</dbReference>
<dbReference type="InterPro" id="IPR012337">
    <property type="entry name" value="RNaseH-like_sf"/>
</dbReference>
<organism evidence="2 3">
    <name type="scientific">Gossypium stocksii</name>
    <dbReference type="NCBI Taxonomy" id="47602"/>
    <lineage>
        <taxon>Eukaryota</taxon>
        <taxon>Viridiplantae</taxon>
        <taxon>Streptophyta</taxon>
        <taxon>Embryophyta</taxon>
        <taxon>Tracheophyta</taxon>
        <taxon>Spermatophyta</taxon>
        <taxon>Magnoliopsida</taxon>
        <taxon>eudicotyledons</taxon>
        <taxon>Gunneridae</taxon>
        <taxon>Pentapetalae</taxon>
        <taxon>rosids</taxon>
        <taxon>malvids</taxon>
        <taxon>Malvales</taxon>
        <taxon>Malvaceae</taxon>
        <taxon>Malvoideae</taxon>
        <taxon>Gossypium</taxon>
    </lineage>
</organism>
<dbReference type="AlphaFoldDB" id="A0A9D3W0R9"/>
<reference evidence="2 3" key="1">
    <citation type="journal article" date="2021" name="Plant Biotechnol. J.">
        <title>Multi-omics assisted identification of the key and species-specific regulatory components of drought-tolerant mechanisms in Gossypium stocksii.</title>
        <authorList>
            <person name="Yu D."/>
            <person name="Ke L."/>
            <person name="Zhang D."/>
            <person name="Wu Y."/>
            <person name="Sun Y."/>
            <person name="Mei J."/>
            <person name="Sun J."/>
            <person name="Sun Y."/>
        </authorList>
    </citation>
    <scope>NUCLEOTIDE SEQUENCE [LARGE SCALE GENOMIC DNA]</scope>
    <source>
        <strain evidence="3">cv. E1</strain>
        <tissue evidence="2">Leaf</tissue>
    </source>
</reference>
<protein>
    <recommendedName>
        <fullName evidence="1">DUF659 domain-containing protein</fullName>
    </recommendedName>
</protein>
<comment type="caution">
    <text evidence="2">The sequence shown here is derived from an EMBL/GenBank/DDBJ whole genome shotgun (WGS) entry which is preliminary data.</text>
</comment>
<evidence type="ECO:0000259" key="1">
    <source>
        <dbReference type="Pfam" id="PF04937"/>
    </source>
</evidence>
<name>A0A9D3W0R9_9ROSI</name>
<dbReference type="Pfam" id="PF04937">
    <property type="entry name" value="DUF659"/>
    <property type="match status" value="1"/>
</dbReference>
<dbReference type="InterPro" id="IPR007021">
    <property type="entry name" value="DUF659"/>
</dbReference>
<gene>
    <name evidence="2" type="ORF">J1N35_010799</name>
</gene>
<dbReference type="PANTHER" id="PTHR32166">
    <property type="entry name" value="OSJNBA0013A04.12 PROTEIN"/>
    <property type="match status" value="1"/>
</dbReference>
<accession>A0A9D3W0R9</accession>
<evidence type="ECO:0000313" key="3">
    <source>
        <dbReference type="Proteomes" id="UP000828251"/>
    </source>
</evidence>
<evidence type="ECO:0000313" key="2">
    <source>
        <dbReference type="EMBL" id="KAH1107031.1"/>
    </source>
</evidence>
<dbReference type="PANTHER" id="PTHR32166:SF81">
    <property type="entry name" value="OS06G0658400 PROTEIN"/>
    <property type="match status" value="1"/>
</dbReference>